<dbReference type="Pfam" id="PF00226">
    <property type="entry name" value="DnaJ"/>
    <property type="match status" value="1"/>
</dbReference>
<evidence type="ECO:0000256" key="1">
    <source>
        <dbReference type="ARBA" id="ARBA00023186"/>
    </source>
</evidence>
<evidence type="ECO:0000313" key="4">
    <source>
        <dbReference type="EMBL" id="GAV29279.1"/>
    </source>
</evidence>
<protein>
    <recommendedName>
        <fullName evidence="3">J domain-containing protein</fullName>
    </recommendedName>
</protein>
<feature type="region of interest" description="Disordered" evidence="2">
    <location>
        <begin position="437"/>
        <end position="519"/>
    </location>
</feature>
<gene>
    <name evidence="4" type="ORF">PMKS-002761</name>
</gene>
<dbReference type="SUPFAM" id="SSF46565">
    <property type="entry name" value="Chaperone J-domain"/>
    <property type="match status" value="1"/>
</dbReference>
<evidence type="ECO:0000313" key="5">
    <source>
        <dbReference type="Proteomes" id="UP000186136"/>
    </source>
</evidence>
<dbReference type="FunFam" id="1.10.287.110:FF:000028">
    <property type="entry name" value="DnaJ domain protein"/>
    <property type="match status" value="1"/>
</dbReference>
<feature type="compositionally biased region" description="Basic and acidic residues" evidence="2">
    <location>
        <begin position="153"/>
        <end position="193"/>
    </location>
</feature>
<evidence type="ECO:0000256" key="2">
    <source>
        <dbReference type="SAM" id="MobiDB-lite"/>
    </source>
</evidence>
<organism evidence="4 5">
    <name type="scientific">Pichia membranifaciens</name>
    <dbReference type="NCBI Taxonomy" id="4926"/>
    <lineage>
        <taxon>Eukaryota</taxon>
        <taxon>Fungi</taxon>
        <taxon>Dikarya</taxon>
        <taxon>Ascomycota</taxon>
        <taxon>Saccharomycotina</taxon>
        <taxon>Pichiomycetes</taxon>
        <taxon>Pichiales</taxon>
        <taxon>Pichiaceae</taxon>
        <taxon>Pichia</taxon>
    </lineage>
</organism>
<dbReference type="PANTHER" id="PTHR45006:SF2">
    <property type="entry name" value="PROTEIN CAJ1"/>
    <property type="match status" value="1"/>
</dbReference>
<reference evidence="4 5" key="1">
    <citation type="submission" date="2016-08" db="EMBL/GenBank/DDBJ databases">
        <title>Whole genome shotgun sequence of Pichia membranifaciens KS47-1.</title>
        <authorList>
            <person name="Konishi M."/>
            <person name="Ishida M."/>
            <person name="Arakawa T."/>
            <person name="Kato Y."/>
            <person name="Horiuchi J."/>
        </authorList>
    </citation>
    <scope>NUCLEOTIDE SEQUENCE [LARGE SCALE GENOMIC DNA]</scope>
    <source>
        <strain evidence="4 5">KS47-1</strain>
    </source>
</reference>
<name>A0A1Q2YIA5_9ASCO</name>
<dbReference type="InterPro" id="IPR001623">
    <property type="entry name" value="DnaJ_domain"/>
</dbReference>
<dbReference type="AlphaFoldDB" id="A0A1Q2YIA5"/>
<dbReference type="PROSITE" id="PS00636">
    <property type="entry name" value="DNAJ_1"/>
    <property type="match status" value="1"/>
</dbReference>
<dbReference type="Gene3D" id="1.10.287.110">
    <property type="entry name" value="DnaJ domain"/>
    <property type="match status" value="1"/>
</dbReference>
<dbReference type="OrthoDB" id="552049at2759"/>
<dbReference type="GO" id="GO:0016558">
    <property type="term" value="P:protein import into peroxisome matrix"/>
    <property type="evidence" value="ECO:0007669"/>
    <property type="project" value="TreeGrafter"/>
</dbReference>
<feature type="region of interest" description="Disordered" evidence="2">
    <location>
        <begin position="119"/>
        <end position="193"/>
    </location>
</feature>
<feature type="compositionally biased region" description="Basic and acidic residues" evidence="2">
    <location>
        <begin position="437"/>
        <end position="447"/>
    </location>
</feature>
<dbReference type="InterPro" id="IPR052814">
    <property type="entry name" value="Peroxisomal_DnaJ"/>
</dbReference>
<feature type="compositionally biased region" description="Polar residues" evidence="2">
    <location>
        <begin position="448"/>
        <end position="461"/>
    </location>
</feature>
<sequence length="533" mass="59379">MVKDTEYYDLLGVSPEASEIEIKKGYRKAALKWHPDKNPDNPEAEEKFQEIAEAYQVLSDPQKRTIYDEVGKEELNQQGNGASQDIDPKEFFSMIFGGEASKDYIGELNFIQMMFEAEEQADEEDKEGKEGAGNGDVSAEGGAGGASSSTHVTLHDGSKKTFSDLNEESKTATKEKKKQGIDAETIKKQREEEEKKVKELAEKLKAKMDPLLESVKSGHLDKGGKDWQIFEKKISDDIEDLKLESFGLDICHLIGKIYIFKATSYLKSKKQFTGGFHKISSNFKQSKDTVRGMMDMLSSATEAQNTLEAMQQLEGVSLEDMDPYKRAQYEQAVTGKFISVAWASSKFEIQQTLYGVCNMLLNDKEISGDKRKLRAEILIEMGRMFATAKRDPSEEEDQQVFERLMKEANEMKAHDLKREAHMKARNEMRNGLAEEKAKRRLDHDNHDASQSAANTTTSGAYSYSYEKSDGKPVNTRQQEKTSTTTATATASSSSSRTATAPAATAAAASPRANSDGAKFGFGFGRKIKKVFNV</sequence>
<dbReference type="GO" id="GO:0005829">
    <property type="term" value="C:cytosol"/>
    <property type="evidence" value="ECO:0007669"/>
    <property type="project" value="TreeGrafter"/>
</dbReference>
<dbReference type="CDD" id="cd06257">
    <property type="entry name" value="DnaJ"/>
    <property type="match status" value="1"/>
</dbReference>
<evidence type="ECO:0000259" key="3">
    <source>
        <dbReference type="PROSITE" id="PS50076"/>
    </source>
</evidence>
<keyword evidence="1" id="KW-0143">Chaperone</keyword>
<dbReference type="PROSITE" id="PS50076">
    <property type="entry name" value="DNAJ_2"/>
    <property type="match status" value="1"/>
</dbReference>
<feature type="domain" description="J" evidence="3">
    <location>
        <begin position="6"/>
        <end position="71"/>
    </location>
</feature>
<dbReference type="Proteomes" id="UP000186136">
    <property type="component" value="Unassembled WGS sequence"/>
</dbReference>
<comment type="caution">
    <text evidence="4">The sequence shown here is derived from an EMBL/GenBank/DDBJ whole genome shotgun (WGS) entry which is preliminary data.</text>
</comment>
<dbReference type="Pfam" id="PF14308">
    <property type="entry name" value="DnaJ-X"/>
    <property type="match status" value="1"/>
</dbReference>
<dbReference type="SMART" id="SM00271">
    <property type="entry name" value="DnaJ"/>
    <property type="match status" value="1"/>
</dbReference>
<dbReference type="InterPro" id="IPR036869">
    <property type="entry name" value="J_dom_sf"/>
</dbReference>
<keyword evidence="5" id="KW-1185">Reference proteome</keyword>
<dbReference type="InterPro" id="IPR026894">
    <property type="entry name" value="DnaJ_X"/>
</dbReference>
<dbReference type="InterPro" id="IPR018253">
    <property type="entry name" value="DnaJ_domain_CS"/>
</dbReference>
<accession>A0A1Q2YIA5</accession>
<dbReference type="PRINTS" id="PR00625">
    <property type="entry name" value="JDOMAIN"/>
</dbReference>
<proteinExistence type="predicted"/>
<dbReference type="EMBL" id="BDGI01000108">
    <property type="protein sequence ID" value="GAV29279.1"/>
    <property type="molecule type" value="Genomic_DNA"/>
</dbReference>
<dbReference type="PANTHER" id="PTHR45006">
    <property type="entry name" value="DNAJ-LIKE PROTEIN 1"/>
    <property type="match status" value="1"/>
</dbReference>
<feature type="compositionally biased region" description="Low complexity" evidence="2">
    <location>
        <begin position="481"/>
        <end position="519"/>
    </location>
</feature>